<dbReference type="PATRIC" id="fig|46506.5.peg.1415"/>
<dbReference type="STRING" id="46506.AA415_01325"/>
<dbReference type="GO" id="GO:0005829">
    <property type="term" value="C:cytosol"/>
    <property type="evidence" value="ECO:0007669"/>
    <property type="project" value="TreeGrafter"/>
</dbReference>
<dbReference type="InterPro" id="IPR040476">
    <property type="entry name" value="CSD2"/>
</dbReference>
<name>A0A108T8Z7_BACSE</name>
<dbReference type="Pfam" id="PF17876">
    <property type="entry name" value="CSD2"/>
    <property type="match status" value="1"/>
</dbReference>
<dbReference type="SMART" id="SM00955">
    <property type="entry name" value="RNB"/>
    <property type="match status" value="1"/>
</dbReference>
<dbReference type="InterPro" id="IPR022966">
    <property type="entry name" value="RNase_II/R_CS"/>
</dbReference>
<evidence type="ECO:0000256" key="2">
    <source>
        <dbReference type="ARBA" id="ARBA00022490"/>
    </source>
</evidence>
<dbReference type="CDD" id="cd04471">
    <property type="entry name" value="S1_RNase_R"/>
    <property type="match status" value="1"/>
</dbReference>
<dbReference type="InterPro" id="IPR011805">
    <property type="entry name" value="RNase_R"/>
</dbReference>
<comment type="catalytic activity">
    <reaction evidence="1 7">
        <text>Exonucleolytic cleavage in the 3'- to 5'-direction to yield nucleoside 5'-phosphates.</text>
        <dbReference type="EC" id="3.1.13.1"/>
    </reaction>
</comment>
<dbReference type="AlphaFoldDB" id="A0A108T8Z7"/>
<keyword evidence="10" id="KW-1185">Reference proteome</keyword>
<dbReference type="EMBL" id="LRGC01000005">
    <property type="protein sequence ID" value="KWR55547.1"/>
    <property type="molecule type" value="Genomic_DNA"/>
</dbReference>
<feature type="domain" description="S1 motif" evidence="8">
    <location>
        <begin position="637"/>
        <end position="718"/>
    </location>
</feature>
<evidence type="ECO:0000256" key="6">
    <source>
        <dbReference type="ARBA" id="ARBA00022884"/>
    </source>
</evidence>
<dbReference type="SMART" id="SM00316">
    <property type="entry name" value="S1"/>
    <property type="match status" value="1"/>
</dbReference>
<dbReference type="Pfam" id="PF00773">
    <property type="entry name" value="RNB"/>
    <property type="match status" value="1"/>
</dbReference>
<reference evidence="9 10" key="1">
    <citation type="journal article" date="2016" name="BMC Genomics">
        <title>Type VI secretion systems of human gut Bacteroidales segregate into three genetic architectures, two of which are contained on mobile genetic elements.</title>
        <authorList>
            <person name="Coyne M.J."/>
            <person name="Roelofs K.G."/>
            <person name="Comstock L.E."/>
        </authorList>
    </citation>
    <scope>NUCLEOTIDE SEQUENCE [LARGE SCALE GENOMIC DNA]</scope>
    <source>
        <strain evidence="9 10">CL09T03C01</strain>
    </source>
</reference>
<dbReference type="RefSeq" id="WP_060385637.1">
    <property type="nucleotide sequence ID" value="NZ_LRGC01000005.1"/>
</dbReference>
<keyword evidence="2 7" id="KW-0963">Cytoplasm</keyword>
<dbReference type="SUPFAM" id="SSF50249">
    <property type="entry name" value="Nucleic acid-binding proteins"/>
    <property type="match status" value="3"/>
</dbReference>
<sequence length="719" mass="82484">MAKTKKEKKEKKAGKRMKKKELVKALLDFFHVKQDEVLSLKYIFEQLHLTTHPLKMLCMDILSELSDDDYITEVDKHKYKLNNHGVEMTGTFQRKSNGKNSFIPEGGGDPIFIAERNSAHAMAGDKVRIAFYAKRRGREAEGEVIEILERANDTFVGTLEVAKSYAFLVTENRTLANDIFIPKEKLKGGKTGDKAIVKVVEWPDKAKNPIGQVIDILGKAGDNTTEMHAILAEFGLPYVYPASVEKAADRIPAEIPAEEYAKREDFRNVTTFTIDPKDAKDFDDALSIRKLKDNLWEVGVHIADVTHYVTEGNIIDKEAEKRATSVYLVDRTIPMLPERLCNFICSLRPDEEKLAYSAIFEMTDKGEVKNSRIVHTVIKSDRRFTYEEAQQIIETKEGDFKEEILKLDSLAKILREKRFTAGAINFDRYEVKFEIDEQGKPVSVYFKESKDANKLVEEFMLLANRTVAEKIGRVPKNKKPKVFPYRIHDLPDPEKLDNLAQFIARFGYKLRTGGTKTDVSKSINHLLDDIQGKKEENLIETVSIRAMQKARYSVHNIGHYGLAFDYYTHFTSPIRRYPDMLVHRLLTKYLDLGGRSVSEQKYEALCEHSSSMEQIAANAERASIKYKQVEYMTERLGQTYDGVISGVTEWGLYVELNENKCEGMIPIRDLDDDYYEFDEKNYCLRGRRKKRTYSLGDAITIKVARANLEKKQLDFALVE</sequence>
<dbReference type="Proteomes" id="UP000056419">
    <property type="component" value="Unassembled WGS sequence"/>
</dbReference>
<comment type="function">
    <text evidence="7">3'-5' exoribonuclease that releases 5'-nucleoside monophosphates and is involved in maturation of structured RNAs.</text>
</comment>
<dbReference type="InterPro" id="IPR012340">
    <property type="entry name" value="NA-bd_OB-fold"/>
</dbReference>
<dbReference type="InterPro" id="IPR003029">
    <property type="entry name" value="S1_domain"/>
</dbReference>
<keyword evidence="4 7" id="KW-0378">Hydrolase</keyword>
<dbReference type="FunFam" id="2.40.50.140:FF:000227">
    <property type="entry name" value="Ribonuclease R"/>
    <property type="match status" value="1"/>
</dbReference>
<dbReference type="Gene3D" id="2.40.50.140">
    <property type="entry name" value="Nucleic acid-binding proteins"/>
    <property type="match status" value="2"/>
</dbReference>
<keyword evidence="5 7" id="KW-0269">Exonuclease</keyword>
<dbReference type="Pfam" id="PF00575">
    <property type="entry name" value="S1"/>
    <property type="match status" value="1"/>
</dbReference>
<organism evidence="9 10">
    <name type="scientific">Bacteroides stercoris</name>
    <dbReference type="NCBI Taxonomy" id="46506"/>
    <lineage>
        <taxon>Bacteria</taxon>
        <taxon>Pseudomonadati</taxon>
        <taxon>Bacteroidota</taxon>
        <taxon>Bacteroidia</taxon>
        <taxon>Bacteroidales</taxon>
        <taxon>Bacteroidaceae</taxon>
        <taxon>Bacteroides</taxon>
    </lineage>
</organism>
<protein>
    <recommendedName>
        <fullName evidence="7">Ribonuclease R</fullName>
        <shortName evidence="7">RNase R</shortName>
        <ecNumber evidence="7">3.1.13.1</ecNumber>
    </recommendedName>
</protein>
<evidence type="ECO:0000256" key="1">
    <source>
        <dbReference type="ARBA" id="ARBA00001849"/>
    </source>
</evidence>
<dbReference type="GO" id="GO:0006402">
    <property type="term" value="P:mRNA catabolic process"/>
    <property type="evidence" value="ECO:0007669"/>
    <property type="project" value="TreeGrafter"/>
</dbReference>
<keyword evidence="3 7" id="KW-0540">Nuclease</keyword>
<evidence type="ECO:0000256" key="3">
    <source>
        <dbReference type="ARBA" id="ARBA00022722"/>
    </source>
</evidence>
<dbReference type="NCBIfam" id="TIGR00358">
    <property type="entry name" value="3_prime_RNase"/>
    <property type="match status" value="1"/>
</dbReference>
<dbReference type="PANTHER" id="PTHR23355:SF9">
    <property type="entry name" value="DIS3-LIKE EXONUCLEASE 2"/>
    <property type="match status" value="1"/>
</dbReference>
<dbReference type="InterPro" id="IPR004476">
    <property type="entry name" value="RNase_II/RNase_R"/>
</dbReference>
<dbReference type="GO" id="GO:0008859">
    <property type="term" value="F:exoribonuclease II activity"/>
    <property type="evidence" value="ECO:0007669"/>
    <property type="project" value="UniProtKB-UniRule"/>
</dbReference>
<keyword evidence="6 7" id="KW-0694">RNA-binding</keyword>
<dbReference type="PANTHER" id="PTHR23355">
    <property type="entry name" value="RIBONUCLEASE"/>
    <property type="match status" value="1"/>
</dbReference>
<evidence type="ECO:0000256" key="4">
    <source>
        <dbReference type="ARBA" id="ARBA00022801"/>
    </source>
</evidence>
<evidence type="ECO:0000256" key="5">
    <source>
        <dbReference type="ARBA" id="ARBA00022839"/>
    </source>
</evidence>
<evidence type="ECO:0000313" key="10">
    <source>
        <dbReference type="Proteomes" id="UP000056419"/>
    </source>
</evidence>
<dbReference type="PROSITE" id="PS01175">
    <property type="entry name" value="RIBONUCLEASE_II"/>
    <property type="match status" value="1"/>
</dbReference>
<evidence type="ECO:0000259" key="8">
    <source>
        <dbReference type="PROSITE" id="PS50126"/>
    </source>
</evidence>
<accession>A0A108T8Z7</accession>
<dbReference type="GO" id="GO:0003723">
    <property type="term" value="F:RNA binding"/>
    <property type="evidence" value="ECO:0007669"/>
    <property type="project" value="UniProtKB-UniRule"/>
</dbReference>
<dbReference type="EC" id="3.1.13.1" evidence="7"/>
<comment type="subcellular location">
    <subcellularLocation>
        <location evidence="7">Cytoplasm</location>
    </subcellularLocation>
</comment>
<gene>
    <name evidence="7 9" type="primary">rnr</name>
    <name evidence="9" type="ORF">AA415_01325</name>
</gene>
<proteinExistence type="inferred from homology"/>
<evidence type="ECO:0000256" key="7">
    <source>
        <dbReference type="HAMAP-Rule" id="MF_01895"/>
    </source>
</evidence>
<dbReference type="NCBIfam" id="TIGR02063">
    <property type="entry name" value="RNase_R"/>
    <property type="match status" value="1"/>
</dbReference>
<comment type="similarity">
    <text evidence="7">Belongs to the RNR ribonuclease family. RNase R subfamily.</text>
</comment>
<dbReference type="HAMAP" id="MF_01895">
    <property type="entry name" value="RNase_R"/>
    <property type="match status" value="1"/>
</dbReference>
<dbReference type="InterPro" id="IPR050180">
    <property type="entry name" value="RNR_Ribonuclease"/>
</dbReference>
<comment type="caution">
    <text evidence="9">The sequence shown here is derived from an EMBL/GenBank/DDBJ whole genome shotgun (WGS) entry which is preliminary data.</text>
</comment>
<evidence type="ECO:0000313" key="9">
    <source>
        <dbReference type="EMBL" id="KWR55547.1"/>
    </source>
</evidence>
<dbReference type="PROSITE" id="PS50126">
    <property type="entry name" value="S1"/>
    <property type="match status" value="1"/>
</dbReference>
<dbReference type="InterPro" id="IPR001900">
    <property type="entry name" value="RNase_II/R"/>
</dbReference>